<feature type="domain" description="Type II secretion system protein GspF" evidence="7">
    <location>
        <begin position="117"/>
        <end position="243"/>
    </location>
</feature>
<evidence type="ECO:0000256" key="5">
    <source>
        <dbReference type="ARBA" id="ARBA00023136"/>
    </source>
</evidence>
<evidence type="ECO:0000256" key="3">
    <source>
        <dbReference type="ARBA" id="ARBA00022692"/>
    </source>
</evidence>
<evidence type="ECO:0000313" key="8">
    <source>
        <dbReference type="EMBL" id="MDR7322234.1"/>
    </source>
</evidence>
<evidence type="ECO:0000256" key="1">
    <source>
        <dbReference type="ARBA" id="ARBA00004651"/>
    </source>
</evidence>
<dbReference type="AlphaFoldDB" id="A0AAE3ZLQ1"/>
<reference evidence="8 9" key="1">
    <citation type="submission" date="2023-07" db="EMBL/GenBank/DDBJ databases">
        <title>Sequencing the genomes of 1000 actinobacteria strains.</title>
        <authorList>
            <person name="Klenk H.-P."/>
        </authorList>
    </citation>
    <scope>NUCLEOTIDE SEQUENCE [LARGE SCALE GENOMIC DNA]</scope>
    <source>
        <strain evidence="8 9">DSM 44711</strain>
    </source>
</reference>
<evidence type="ECO:0000313" key="9">
    <source>
        <dbReference type="Proteomes" id="UP001183629"/>
    </source>
</evidence>
<sequence>MNLSLIAALAGAAIVGGLILAGVALLGRPGPAGPESRLMVRARRLWNGADPSAAGRRRHHAVIVAAFAGAALAWLLTGLPVIGVLVGIAIPGAPWLFTVGRAEQRSIARVEALGEWTRRLKDVSNIGQGLQQAIVSTAATAPETINTEVRTLASRLRAGESPRDALLQFADEMGDPVADQVVAALILHLTDRGERLSDVLASIAAGAAADVATRREVEAKRTQPRFAVRFLTVVTLLVLLLGLFNPSYMRPYGSPLGQIVMAALGAMFVGLLAWVRGMSTPPPVPRFLHSPQIEEAR</sequence>
<keyword evidence="5 6" id="KW-0472">Membrane</keyword>
<dbReference type="InterPro" id="IPR018076">
    <property type="entry name" value="T2SS_GspF_dom"/>
</dbReference>
<organism evidence="8 9">
    <name type="scientific">Catenuloplanes niger</name>
    <dbReference type="NCBI Taxonomy" id="587534"/>
    <lineage>
        <taxon>Bacteria</taxon>
        <taxon>Bacillati</taxon>
        <taxon>Actinomycetota</taxon>
        <taxon>Actinomycetes</taxon>
        <taxon>Micromonosporales</taxon>
        <taxon>Micromonosporaceae</taxon>
        <taxon>Catenuloplanes</taxon>
    </lineage>
</organism>
<comment type="subcellular location">
    <subcellularLocation>
        <location evidence="1">Cell membrane</location>
        <topology evidence="1">Multi-pass membrane protein</topology>
    </subcellularLocation>
</comment>
<dbReference type="GO" id="GO:0005886">
    <property type="term" value="C:plasma membrane"/>
    <property type="evidence" value="ECO:0007669"/>
    <property type="project" value="UniProtKB-SubCell"/>
</dbReference>
<accession>A0AAE3ZLQ1</accession>
<keyword evidence="4 6" id="KW-1133">Transmembrane helix</keyword>
<proteinExistence type="predicted"/>
<evidence type="ECO:0000256" key="2">
    <source>
        <dbReference type="ARBA" id="ARBA00022475"/>
    </source>
</evidence>
<feature type="transmembrane region" description="Helical" evidence="6">
    <location>
        <begin position="6"/>
        <end position="27"/>
    </location>
</feature>
<comment type="caution">
    <text evidence="8">The sequence shown here is derived from an EMBL/GenBank/DDBJ whole genome shotgun (WGS) entry which is preliminary data.</text>
</comment>
<evidence type="ECO:0000259" key="7">
    <source>
        <dbReference type="Pfam" id="PF00482"/>
    </source>
</evidence>
<keyword evidence="3 6" id="KW-0812">Transmembrane</keyword>
<dbReference type="EMBL" id="JAVDYC010000001">
    <property type="protein sequence ID" value="MDR7322234.1"/>
    <property type="molecule type" value="Genomic_DNA"/>
</dbReference>
<name>A0AAE3ZLQ1_9ACTN</name>
<keyword evidence="2" id="KW-1003">Cell membrane</keyword>
<dbReference type="PANTHER" id="PTHR35007">
    <property type="entry name" value="INTEGRAL MEMBRANE PROTEIN-RELATED"/>
    <property type="match status" value="1"/>
</dbReference>
<evidence type="ECO:0000256" key="6">
    <source>
        <dbReference type="SAM" id="Phobius"/>
    </source>
</evidence>
<feature type="transmembrane region" description="Helical" evidence="6">
    <location>
        <begin position="82"/>
        <end position="99"/>
    </location>
</feature>
<protein>
    <submittedName>
        <fullName evidence="8">Flp pilus assembly protein TadB</fullName>
    </submittedName>
</protein>
<gene>
    <name evidence="8" type="ORF">J2S44_002484</name>
</gene>
<feature type="transmembrane region" description="Helical" evidence="6">
    <location>
        <begin position="256"/>
        <end position="275"/>
    </location>
</feature>
<dbReference type="PANTHER" id="PTHR35007:SF3">
    <property type="entry name" value="POSSIBLE CONSERVED ALANINE RICH MEMBRANE PROTEIN"/>
    <property type="match status" value="1"/>
</dbReference>
<dbReference type="Pfam" id="PF00482">
    <property type="entry name" value="T2SSF"/>
    <property type="match status" value="1"/>
</dbReference>
<evidence type="ECO:0000256" key="4">
    <source>
        <dbReference type="ARBA" id="ARBA00022989"/>
    </source>
</evidence>
<dbReference type="Proteomes" id="UP001183629">
    <property type="component" value="Unassembled WGS sequence"/>
</dbReference>
<keyword evidence="9" id="KW-1185">Reference proteome</keyword>
<feature type="transmembrane region" description="Helical" evidence="6">
    <location>
        <begin position="226"/>
        <end position="244"/>
    </location>
</feature>